<dbReference type="Proteomes" id="UP000310189">
    <property type="component" value="Unassembled WGS sequence"/>
</dbReference>
<feature type="compositionally biased region" description="Low complexity" evidence="1">
    <location>
        <begin position="505"/>
        <end position="517"/>
    </location>
</feature>
<dbReference type="OrthoDB" id="435520at2759"/>
<reference evidence="3 4" key="1">
    <citation type="submission" date="2019-03" db="EMBL/GenBank/DDBJ databases">
        <title>Sequencing 23 genomes of Wallemia ichthyophaga.</title>
        <authorList>
            <person name="Gostincar C."/>
        </authorList>
    </citation>
    <scope>NUCLEOTIDE SEQUENCE [LARGE SCALE GENOMIC DNA]</scope>
    <source>
        <strain evidence="3 4">EXF-5753</strain>
    </source>
</reference>
<feature type="compositionally biased region" description="Basic and acidic residues" evidence="1">
    <location>
        <begin position="167"/>
        <end position="185"/>
    </location>
</feature>
<feature type="compositionally biased region" description="Polar residues" evidence="1">
    <location>
        <begin position="125"/>
        <end position="142"/>
    </location>
</feature>
<feature type="compositionally biased region" description="Low complexity" evidence="1">
    <location>
        <begin position="220"/>
        <end position="237"/>
    </location>
</feature>
<dbReference type="InterPro" id="IPR000073">
    <property type="entry name" value="AB_hydrolase_1"/>
</dbReference>
<keyword evidence="4" id="KW-1185">Reference proteome</keyword>
<evidence type="ECO:0000313" key="3">
    <source>
        <dbReference type="EMBL" id="TIA87928.1"/>
    </source>
</evidence>
<dbReference type="EMBL" id="SPNW01000045">
    <property type="protein sequence ID" value="TIA87928.1"/>
    <property type="molecule type" value="Genomic_DNA"/>
</dbReference>
<sequence length="662" mass="73293">MSASSSEDGDLHDIASPSTVEMDALIENVNSSHLHSRHPKQVQRSLTPNPPKKSPNQQLKRLSLRPSVTQPSSPPNASNVPKVPKLPTPPPIQVKSIDEIVKAHAPLLKVETQASKDAERLAYTRSVSETSSINLSTPSPSIHDTRTSDWRQEADSERPTVKSIQDIIREHSHSLSDKHSQRFDDHDSDNDDNEQDIQLDLEGFRPRNEKRNGIYKPSYTHSSLSLASPKSSSASTRSHSRSIRKSSATEKPPVSIEDEFDPDTVPSLASKTWIAQYLRSPRLTRLIKLQRFPHNGLQVSLADVGKKDGNPVLVFLGLGCTRHLIGLYSDLALALNLRLICVDRWGLGRTDASSPDKRGLLEWAGVIVEILDVLGLRRVALLAHSAGTPYALALAHAAPHRILEPIQLLAPWVQPSASQKSNWKWLKHVPAGVLKAAQAAEWRVTGWSIGKPPQVKYEGVENKLHEGDADIDEFAYLDEADGFDESVFERSHSQPTVPTLSPAQSIHSTHTAHRSSSANNIKRLRKVSINNSTRSSYTDSNSTHDEKQVSVGSALLAASHVESQSGGGPAHDLMLILNRGTKPWGFDYRDISARVQIYWGDKDDRISYEAVKWMEDHMPSCKLNQLPGKTHSLLTDPVVIADVLESLAEKYSNRIKDQNKHK</sequence>
<organism evidence="3 4">
    <name type="scientific">Wallemia hederae</name>
    <dbReference type="NCBI Taxonomy" id="1540922"/>
    <lineage>
        <taxon>Eukaryota</taxon>
        <taxon>Fungi</taxon>
        <taxon>Dikarya</taxon>
        <taxon>Basidiomycota</taxon>
        <taxon>Wallemiomycotina</taxon>
        <taxon>Wallemiomycetes</taxon>
        <taxon>Wallemiales</taxon>
        <taxon>Wallemiaceae</taxon>
        <taxon>Wallemia</taxon>
    </lineage>
</organism>
<name>A0A4T0FIF0_9BASI</name>
<feature type="region of interest" description="Disordered" evidence="1">
    <location>
        <begin position="125"/>
        <end position="262"/>
    </location>
</feature>
<feature type="compositionally biased region" description="Polar residues" evidence="1">
    <location>
        <begin position="493"/>
        <end position="504"/>
    </location>
</feature>
<gene>
    <name evidence="3" type="ORF">E3P99_02890</name>
</gene>
<feature type="domain" description="AB hydrolase-1" evidence="2">
    <location>
        <begin position="311"/>
        <end position="403"/>
    </location>
</feature>
<feature type="compositionally biased region" description="Polar residues" evidence="1">
    <location>
        <begin position="54"/>
        <end position="79"/>
    </location>
</feature>
<evidence type="ECO:0000313" key="4">
    <source>
        <dbReference type="Proteomes" id="UP000310189"/>
    </source>
</evidence>
<evidence type="ECO:0000256" key="1">
    <source>
        <dbReference type="SAM" id="MobiDB-lite"/>
    </source>
</evidence>
<protein>
    <recommendedName>
        <fullName evidence="2">AB hydrolase-1 domain-containing protein</fullName>
    </recommendedName>
</protein>
<proteinExistence type="predicted"/>
<dbReference type="Gene3D" id="3.40.50.1820">
    <property type="entry name" value="alpha/beta hydrolase"/>
    <property type="match status" value="1"/>
</dbReference>
<feature type="compositionally biased region" description="Basic and acidic residues" evidence="1">
    <location>
        <begin position="202"/>
        <end position="212"/>
    </location>
</feature>
<accession>A0A4T0FIF0</accession>
<feature type="region of interest" description="Disordered" evidence="1">
    <location>
        <begin position="488"/>
        <end position="517"/>
    </location>
</feature>
<evidence type="ECO:0000259" key="2">
    <source>
        <dbReference type="Pfam" id="PF00561"/>
    </source>
</evidence>
<dbReference type="SUPFAM" id="SSF53474">
    <property type="entry name" value="alpha/beta-Hydrolases"/>
    <property type="match status" value="1"/>
</dbReference>
<feature type="region of interest" description="Disordered" evidence="1">
    <location>
        <begin position="1"/>
        <end position="92"/>
    </location>
</feature>
<dbReference type="PANTHER" id="PTHR43433">
    <property type="entry name" value="HYDROLASE, ALPHA/BETA FOLD FAMILY PROTEIN"/>
    <property type="match status" value="1"/>
</dbReference>
<dbReference type="InterPro" id="IPR050471">
    <property type="entry name" value="AB_hydrolase"/>
</dbReference>
<dbReference type="Pfam" id="PF00561">
    <property type="entry name" value="Abhydrolase_1"/>
    <property type="match status" value="1"/>
</dbReference>
<comment type="caution">
    <text evidence="3">The sequence shown here is derived from an EMBL/GenBank/DDBJ whole genome shotgun (WGS) entry which is preliminary data.</text>
</comment>
<dbReference type="AlphaFoldDB" id="A0A4T0FIF0"/>
<feature type="compositionally biased region" description="Acidic residues" evidence="1">
    <location>
        <begin position="186"/>
        <end position="199"/>
    </location>
</feature>
<dbReference type="InterPro" id="IPR029058">
    <property type="entry name" value="AB_hydrolase_fold"/>
</dbReference>
<feature type="compositionally biased region" description="Basic and acidic residues" evidence="1">
    <location>
        <begin position="143"/>
        <end position="160"/>
    </location>
</feature>
<dbReference type="PANTHER" id="PTHR43433:SF10">
    <property type="entry name" value="AB HYDROLASE-1 DOMAIN-CONTAINING PROTEIN"/>
    <property type="match status" value="1"/>
</dbReference>